<feature type="transmembrane region" description="Helical" evidence="6">
    <location>
        <begin position="306"/>
        <end position="327"/>
    </location>
</feature>
<dbReference type="GO" id="GO:0016020">
    <property type="term" value="C:membrane"/>
    <property type="evidence" value="ECO:0007669"/>
    <property type="project" value="UniProtKB-SubCell"/>
</dbReference>
<keyword evidence="4 6" id="KW-0472">Membrane</keyword>
<feature type="transmembrane region" description="Helical" evidence="6">
    <location>
        <begin position="101"/>
        <end position="121"/>
    </location>
</feature>
<accession>A0A0G4GXV6</accession>
<keyword evidence="3 6" id="KW-1133">Transmembrane helix</keyword>
<dbReference type="VEuPathDB" id="CryptoDB:Cvel_23836"/>
<proteinExistence type="predicted"/>
<gene>
    <name evidence="7" type="ORF">Cvel_23836</name>
</gene>
<evidence type="ECO:0000256" key="6">
    <source>
        <dbReference type="SAM" id="Phobius"/>
    </source>
</evidence>
<feature type="compositionally biased region" description="Polar residues" evidence="5">
    <location>
        <begin position="188"/>
        <end position="200"/>
    </location>
</feature>
<feature type="region of interest" description="Disordered" evidence="5">
    <location>
        <begin position="139"/>
        <end position="170"/>
    </location>
</feature>
<dbReference type="PANTHER" id="PTHR14255:SF3">
    <property type="entry name" value="SULFITE EXPORTER TAUE_SAFE FAMILY PROTEIN 5-RELATED"/>
    <property type="match status" value="1"/>
</dbReference>
<sequence length="402" mass="42701">MQFRSGKFVFLSCVLNSAAGLGGGALYSSIFMVIGGMSPKEAVPVGSFLIFAAGIFTTSIYIRKRFPDGSLVIDLNLVCLVIPLSAAGTGIGVYLQKTLPQMVLMINLASFLLLLCMKSTFDATRKFVAERDALKTAQANEANKNTQVTPAEETGGALSRTGSRSEGPLSNLRESLLGKGAVEVLERSSSQGGNSTSLHARSNGDAEAPAETEEATTEANTVTAEEKEKEKEKENRDSLVYKLICLGLVVSCLAVNPLVKHFLELWIALPLGAAYCLVISIYFCVSIPAKKAMGPSGKPWTVCRCLIFAVTGLLAGVLSGLLGLGGGTVLNPLFQMISSRKDARQSYLMFLVCFALAISAVGILAKFFLTIEGETEHAMEPAPLTVPEEMAEDLPGVSPHYG</sequence>
<feature type="transmembrane region" description="Helical" evidence="6">
    <location>
        <begin position="347"/>
        <end position="369"/>
    </location>
</feature>
<dbReference type="InterPro" id="IPR002781">
    <property type="entry name" value="TM_pro_TauE-like"/>
</dbReference>
<evidence type="ECO:0000256" key="5">
    <source>
        <dbReference type="SAM" id="MobiDB-lite"/>
    </source>
</evidence>
<organism evidence="7">
    <name type="scientific">Chromera velia CCMP2878</name>
    <dbReference type="NCBI Taxonomy" id="1169474"/>
    <lineage>
        <taxon>Eukaryota</taxon>
        <taxon>Sar</taxon>
        <taxon>Alveolata</taxon>
        <taxon>Colpodellida</taxon>
        <taxon>Chromeraceae</taxon>
        <taxon>Chromera</taxon>
    </lineage>
</organism>
<evidence type="ECO:0000256" key="4">
    <source>
        <dbReference type="ARBA" id="ARBA00023136"/>
    </source>
</evidence>
<evidence type="ECO:0000256" key="2">
    <source>
        <dbReference type="ARBA" id="ARBA00022692"/>
    </source>
</evidence>
<name>A0A0G4GXV6_9ALVE</name>
<feature type="transmembrane region" description="Helical" evidence="6">
    <location>
        <begin position="75"/>
        <end position="95"/>
    </location>
</feature>
<feature type="transmembrane region" description="Helical" evidence="6">
    <location>
        <begin position="44"/>
        <end position="63"/>
    </location>
</feature>
<reference evidence="7" key="1">
    <citation type="submission" date="2014-11" db="EMBL/GenBank/DDBJ databases">
        <authorList>
            <person name="Otto D Thomas"/>
            <person name="Naeem Raeece"/>
        </authorList>
    </citation>
    <scope>NUCLEOTIDE SEQUENCE</scope>
</reference>
<dbReference type="PANTHER" id="PTHR14255">
    <property type="entry name" value="CEREBLON"/>
    <property type="match status" value="1"/>
</dbReference>
<feature type="compositionally biased region" description="Polar residues" evidence="5">
    <location>
        <begin position="139"/>
        <end position="149"/>
    </location>
</feature>
<feature type="transmembrane region" description="Helical" evidence="6">
    <location>
        <begin position="265"/>
        <end position="285"/>
    </location>
</feature>
<comment type="subcellular location">
    <subcellularLocation>
        <location evidence="1">Membrane</location>
        <topology evidence="1">Multi-pass membrane protein</topology>
    </subcellularLocation>
</comment>
<evidence type="ECO:0000256" key="1">
    <source>
        <dbReference type="ARBA" id="ARBA00004141"/>
    </source>
</evidence>
<dbReference type="AlphaFoldDB" id="A0A0G4GXV6"/>
<evidence type="ECO:0000256" key="3">
    <source>
        <dbReference type="ARBA" id="ARBA00022989"/>
    </source>
</evidence>
<feature type="transmembrane region" description="Helical" evidence="6">
    <location>
        <begin position="239"/>
        <end position="259"/>
    </location>
</feature>
<dbReference type="GO" id="GO:0031464">
    <property type="term" value="C:Cul4A-RING E3 ubiquitin ligase complex"/>
    <property type="evidence" value="ECO:0007669"/>
    <property type="project" value="TreeGrafter"/>
</dbReference>
<dbReference type="EMBL" id="CDMZ01001665">
    <property type="protein sequence ID" value="CEM35937.1"/>
    <property type="molecule type" value="Genomic_DNA"/>
</dbReference>
<evidence type="ECO:0000313" key="7">
    <source>
        <dbReference type="EMBL" id="CEM35937.1"/>
    </source>
</evidence>
<keyword evidence="2 6" id="KW-0812">Transmembrane</keyword>
<dbReference type="Pfam" id="PF01925">
    <property type="entry name" value="TauE"/>
    <property type="match status" value="1"/>
</dbReference>
<protein>
    <submittedName>
        <fullName evidence="7">Uncharacterized protein</fullName>
    </submittedName>
</protein>
<dbReference type="GO" id="GO:0016567">
    <property type="term" value="P:protein ubiquitination"/>
    <property type="evidence" value="ECO:0007669"/>
    <property type="project" value="TreeGrafter"/>
</dbReference>
<feature type="region of interest" description="Disordered" evidence="5">
    <location>
        <begin position="188"/>
        <end position="231"/>
    </location>
</feature>